<evidence type="ECO:0000313" key="1">
    <source>
        <dbReference type="EMBL" id="KAH9289713.1"/>
    </source>
</evidence>
<dbReference type="PANTHER" id="PTHR31161">
    <property type="entry name" value="PROTEIN GRAVITROPIC IN THE LIGHT 1"/>
    <property type="match status" value="1"/>
</dbReference>
<dbReference type="EMBL" id="JAHRHJ020003813">
    <property type="protein sequence ID" value="KAH9289713.1"/>
    <property type="molecule type" value="Genomic_DNA"/>
</dbReference>
<dbReference type="Proteomes" id="UP000824469">
    <property type="component" value="Unassembled WGS sequence"/>
</dbReference>
<dbReference type="GO" id="GO:0009959">
    <property type="term" value="P:negative gravitropism"/>
    <property type="evidence" value="ECO:0007669"/>
    <property type="project" value="InterPro"/>
</dbReference>
<organism evidence="1 2">
    <name type="scientific">Taxus chinensis</name>
    <name type="common">Chinese yew</name>
    <name type="synonym">Taxus wallichiana var. chinensis</name>
    <dbReference type="NCBI Taxonomy" id="29808"/>
    <lineage>
        <taxon>Eukaryota</taxon>
        <taxon>Viridiplantae</taxon>
        <taxon>Streptophyta</taxon>
        <taxon>Embryophyta</taxon>
        <taxon>Tracheophyta</taxon>
        <taxon>Spermatophyta</taxon>
        <taxon>Pinopsida</taxon>
        <taxon>Pinidae</taxon>
        <taxon>Conifers II</taxon>
        <taxon>Cupressales</taxon>
        <taxon>Taxaceae</taxon>
        <taxon>Taxus</taxon>
    </lineage>
</organism>
<dbReference type="GO" id="GO:0009639">
    <property type="term" value="P:response to red or far red light"/>
    <property type="evidence" value="ECO:0007669"/>
    <property type="project" value="InterPro"/>
</dbReference>
<sequence>SKDSEVDLIKEEIKKVNAINLKLEKKLQEESDFCLSIELFVRTVQEASRECHGFSKLLIGLMKDANWDLDSAANSIQPDMSELEAGAILFNNRLFNPGFLLYQQEQQAHPDSQGLSRLSEKPLDLRFPRFMAPTTSSRLQGRSYDSKCISPGKEIKREKMNGRGETLSTHVRTMVSCSKPSDIAQSQNETKHRESDDRMLRQSSMTSTKVVARFGPKQCTIDESRCLSEGSMVTGDNHRLRCSSIPNNKRVCAGSLSKQLCKSDE</sequence>
<dbReference type="AlphaFoldDB" id="A0AA38C4E6"/>
<gene>
    <name evidence="1" type="ORF">KI387_033830</name>
</gene>
<protein>
    <submittedName>
        <fullName evidence="1">Uncharacterized protein</fullName>
    </submittedName>
</protein>
<keyword evidence="2" id="KW-1185">Reference proteome</keyword>
<feature type="non-terminal residue" evidence="1">
    <location>
        <position position="265"/>
    </location>
</feature>
<proteinExistence type="predicted"/>
<evidence type="ECO:0000313" key="2">
    <source>
        <dbReference type="Proteomes" id="UP000824469"/>
    </source>
</evidence>
<name>A0AA38C4E6_TAXCH</name>
<accession>A0AA38C4E6</accession>
<reference evidence="1 2" key="1">
    <citation type="journal article" date="2021" name="Nat. Plants">
        <title>The Taxus genome provides insights into paclitaxel biosynthesis.</title>
        <authorList>
            <person name="Xiong X."/>
            <person name="Gou J."/>
            <person name="Liao Q."/>
            <person name="Li Y."/>
            <person name="Zhou Q."/>
            <person name="Bi G."/>
            <person name="Li C."/>
            <person name="Du R."/>
            <person name="Wang X."/>
            <person name="Sun T."/>
            <person name="Guo L."/>
            <person name="Liang H."/>
            <person name="Lu P."/>
            <person name="Wu Y."/>
            <person name="Zhang Z."/>
            <person name="Ro D.K."/>
            <person name="Shang Y."/>
            <person name="Huang S."/>
            <person name="Yan J."/>
        </authorList>
    </citation>
    <scope>NUCLEOTIDE SEQUENCE [LARGE SCALE GENOMIC DNA]</scope>
    <source>
        <strain evidence="1">Ta-2019</strain>
    </source>
</reference>
<comment type="caution">
    <text evidence="1">The sequence shown here is derived from an EMBL/GenBank/DDBJ whole genome shotgun (WGS) entry which is preliminary data.</text>
</comment>
<dbReference type="InterPro" id="IPR040225">
    <property type="entry name" value="GIL1-like"/>
</dbReference>